<gene>
    <name evidence="1" type="ORF">JQN83_11635</name>
</gene>
<evidence type="ECO:0000313" key="1">
    <source>
        <dbReference type="EMBL" id="MBO4161458.1"/>
    </source>
</evidence>
<proteinExistence type="predicted"/>
<evidence type="ECO:0000313" key="2">
    <source>
        <dbReference type="Proteomes" id="UP000671399"/>
    </source>
</evidence>
<organism evidence="1 2">
    <name type="scientific">Micromonospora antibiotica</name>
    <dbReference type="NCBI Taxonomy" id="2807623"/>
    <lineage>
        <taxon>Bacteria</taxon>
        <taxon>Bacillati</taxon>
        <taxon>Actinomycetota</taxon>
        <taxon>Actinomycetes</taxon>
        <taxon>Micromonosporales</taxon>
        <taxon>Micromonosporaceae</taxon>
        <taxon>Micromonospora</taxon>
    </lineage>
</organism>
<evidence type="ECO:0008006" key="3">
    <source>
        <dbReference type="Google" id="ProtNLM"/>
    </source>
</evidence>
<sequence>MHSHPFADDTVNFSGLDVENMRQTHTEFLDRMPAVPPVGVASLLLGQASVAGAYTDPDDGTLRMLDRLVLLGDDDLTEVTLCRS</sequence>
<accession>A0ABS3V761</accession>
<protein>
    <recommendedName>
        <fullName evidence="3">YCII-related domain-containing protein</fullName>
    </recommendedName>
</protein>
<name>A0ABS3V761_9ACTN</name>
<dbReference type="EMBL" id="JAGFWR010000004">
    <property type="protein sequence ID" value="MBO4161458.1"/>
    <property type="molecule type" value="Genomic_DNA"/>
</dbReference>
<reference evidence="1 2" key="1">
    <citation type="submission" date="2021-03" db="EMBL/GenBank/DDBJ databases">
        <authorList>
            <person name="Lee D.-H."/>
        </authorList>
    </citation>
    <scope>NUCLEOTIDE SEQUENCE [LARGE SCALE GENOMIC DNA]</scope>
    <source>
        <strain evidence="1 2">MMS20-R2-23</strain>
    </source>
</reference>
<dbReference type="RefSeq" id="WP_208567102.1">
    <property type="nucleotide sequence ID" value="NZ_JAGFWR010000004.1"/>
</dbReference>
<keyword evidence="2" id="KW-1185">Reference proteome</keyword>
<dbReference type="Proteomes" id="UP000671399">
    <property type="component" value="Unassembled WGS sequence"/>
</dbReference>
<comment type="caution">
    <text evidence="1">The sequence shown here is derived from an EMBL/GenBank/DDBJ whole genome shotgun (WGS) entry which is preliminary data.</text>
</comment>